<dbReference type="AlphaFoldDB" id="A0A5C5U8U0"/>
<evidence type="ECO:0000256" key="3">
    <source>
        <dbReference type="ARBA" id="ARBA00022679"/>
    </source>
</evidence>
<dbReference type="RefSeq" id="WP_146385583.1">
    <property type="nucleotide sequence ID" value="NZ_VOHK01000002.1"/>
</dbReference>
<dbReference type="Gene3D" id="3.40.50.150">
    <property type="entry name" value="Vaccinia Virus protein VP39"/>
    <property type="match status" value="1"/>
</dbReference>
<dbReference type="Pfam" id="PF08241">
    <property type="entry name" value="Methyltransf_11"/>
    <property type="match status" value="1"/>
</dbReference>
<dbReference type="InterPro" id="IPR029063">
    <property type="entry name" value="SAM-dependent_MTases_sf"/>
</dbReference>
<dbReference type="SUPFAM" id="SSF53335">
    <property type="entry name" value="S-adenosyl-L-methionine-dependent methyltransferases"/>
    <property type="match status" value="1"/>
</dbReference>
<evidence type="ECO:0000256" key="2">
    <source>
        <dbReference type="ARBA" id="ARBA00022603"/>
    </source>
</evidence>
<evidence type="ECO:0000259" key="4">
    <source>
        <dbReference type="Pfam" id="PF08241"/>
    </source>
</evidence>
<proteinExistence type="inferred from homology"/>
<feature type="domain" description="Methyltransferase type 11" evidence="4">
    <location>
        <begin position="47"/>
        <end position="135"/>
    </location>
</feature>
<dbReference type="PANTHER" id="PTHR44942:SF4">
    <property type="entry name" value="METHYLTRANSFERASE TYPE 11 DOMAIN-CONTAINING PROTEIN"/>
    <property type="match status" value="1"/>
</dbReference>
<keyword evidence="6" id="KW-1185">Reference proteome</keyword>
<comment type="caution">
    <text evidence="5">The sequence shown here is derived from an EMBL/GenBank/DDBJ whole genome shotgun (WGS) entry which is preliminary data.</text>
</comment>
<evidence type="ECO:0000256" key="1">
    <source>
        <dbReference type="ARBA" id="ARBA00008361"/>
    </source>
</evidence>
<dbReference type="EMBL" id="VOHK01000002">
    <property type="protein sequence ID" value="TWT22337.1"/>
    <property type="molecule type" value="Genomic_DNA"/>
</dbReference>
<evidence type="ECO:0000313" key="5">
    <source>
        <dbReference type="EMBL" id="TWT22337.1"/>
    </source>
</evidence>
<reference evidence="5 6" key="1">
    <citation type="journal article" date="2008" name="Int. J. Syst. Evol. Microbiol.">
        <title>Luteimonas marina sp. nov., isolated from seawater.</title>
        <authorList>
            <person name="Baik K.S."/>
            <person name="Park S.C."/>
            <person name="Kim M.S."/>
            <person name="Kim E.M."/>
            <person name="Park C."/>
            <person name="Chun J."/>
            <person name="Seong C.N."/>
        </authorList>
    </citation>
    <scope>NUCLEOTIDE SEQUENCE [LARGE SCALE GENOMIC DNA]</scope>
    <source>
        <strain evidence="5 6">FR1330</strain>
    </source>
</reference>
<keyword evidence="3 5" id="KW-0808">Transferase</keyword>
<sequence>MAAIHDSAAGGYAQAAGRYASGRPGYPEETAHWLHDVVGLAPGRSVLDLGAGTGKFVPRLLATGARVVAVEPVAAMRVEFACRHPDVELHGGTAEAIPLADASMDAVVCAQSFHWFATARALSGIRRVLLPGGVLGLVWNVRDETVPWVAALSAITNAHEAGTPRYHSGEWRGVLPGDGFTLVDDRTVRSAHVGAPEQVIVQRTLSVSFIAALPAAQRDEVERQVRALVAATPELAGAPEVAFPYRTRMIALRRRDDGT</sequence>
<accession>A0A5C5U8U0</accession>
<dbReference type="Proteomes" id="UP000319980">
    <property type="component" value="Unassembled WGS sequence"/>
</dbReference>
<dbReference type="InterPro" id="IPR051052">
    <property type="entry name" value="Diverse_substrate_MTase"/>
</dbReference>
<dbReference type="InterPro" id="IPR013216">
    <property type="entry name" value="Methyltransf_11"/>
</dbReference>
<dbReference type="GO" id="GO:0008757">
    <property type="term" value="F:S-adenosylmethionine-dependent methyltransferase activity"/>
    <property type="evidence" value="ECO:0007669"/>
    <property type="project" value="InterPro"/>
</dbReference>
<dbReference type="PANTHER" id="PTHR44942">
    <property type="entry name" value="METHYLTRANSF_11 DOMAIN-CONTAINING PROTEIN"/>
    <property type="match status" value="1"/>
</dbReference>
<comment type="similarity">
    <text evidence="1">Belongs to the methyltransferase superfamily.</text>
</comment>
<dbReference type="OrthoDB" id="9797252at2"/>
<protein>
    <submittedName>
        <fullName evidence="5">Class I SAM-dependent methyltransferase</fullName>
    </submittedName>
</protein>
<gene>
    <name evidence="5" type="ORF">FQY83_04720</name>
</gene>
<name>A0A5C5U8U0_9GAMM</name>
<dbReference type="GO" id="GO:0032259">
    <property type="term" value="P:methylation"/>
    <property type="evidence" value="ECO:0007669"/>
    <property type="project" value="UniProtKB-KW"/>
</dbReference>
<dbReference type="CDD" id="cd02440">
    <property type="entry name" value="AdoMet_MTases"/>
    <property type="match status" value="1"/>
</dbReference>
<keyword evidence="2 5" id="KW-0489">Methyltransferase</keyword>
<organism evidence="5 6">
    <name type="scientific">Luteimonas marina</name>
    <dbReference type="NCBI Taxonomy" id="488485"/>
    <lineage>
        <taxon>Bacteria</taxon>
        <taxon>Pseudomonadati</taxon>
        <taxon>Pseudomonadota</taxon>
        <taxon>Gammaproteobacteria</taxon>
        <taxon>Lysobacterales</taxon>
        <taxon>Lysobacteraceae</taxon>
        <taxon>Luteimonas</taxon>
    </lineage>
</organism>
<evidence type="ECO:0000313" key="6">
    <source>
        <dbReference type="Proteomes" id="UP000319980"/>
    </source>
</evidence>